<dbReference type="AlphaFoldDB" id="A0A1D7W686"/>
<dbReference type="SUPFAM" id="SSF54373">
    <property type="entry name" value="FAD-linked reductases, C-terminal domain"/>
    <property type="match status" value="1"/>
</dbReference>
<comment type="cofactor">
    <cofactor evidence="1">
        <name>FAD</name>
        <dbReference type="ChEBI" id="CHEBI:57692"/>
    </cofactor>
</comment>
<dbReference type="GO" id="GO:0005737">
    <property type="term" value="C:cytoplasm"/>
    <property type="evidence" value="ECO:0007669"/>
    <property type="project" value="TreeGrafter"/>
</dbReference>
<dbReference type="InterPro" id="IPR006076">
    <property type="entry name" value="FAD-dep_OxRdtase"/>
</dbReference>
<dbReference type="RefSeq" id="WP_069600572.1">
    <property type="nucleotide sequence ID" value="NZ_CP017150.1"/>
</dbReference>
<organism evidence="5 6">
    <name type="scientific">Brevibacterium aurantiacum</name>
    <dbReference type="NCBI Taxonomy" id="273384"/>
    <lineage>
        <taxon>Bacteria</taxon>
        <taxon>Bacillati</taxon>
        <taxon>Actinomycetota</taxon>
        <taxon>Actinomycetes</taxon>
        <taxon>Micrococcales</taxon>
        <taxon>Brevibacteriaceae</taxon>
        <taxon>Brevibacterium</taxon>
    </lineage>
</organism>
<reference evidence="6" key="1">
    <citation type="submission" date="2016-09" db="EMBL/GenBank/DDBJ databases">
        <title>Complete Genome Sequence of Brevibacterium linens SMQ-1335.</title>
        <authorList>
            <person name="de Melo A.G."/>
            <person name="Labrie S.J."/>
            <person name="Dumaresq J."/>
            <person name="Roberts R.J."/>
            <person name="Tremblay D.M."/>
            <person name="Moineau S."/>
        </authorList>
    </citation>
    <scope>NUCLEOTIDE SEQUENCE [LARGE SCALE GENOMIC DNA]</scope>
    <source>
        <strain evidence="6">SMQ-1335</strain>
    </source>
</reference>
<dbReference type="EC" id="1.4.99.6" evidence="5"/>
<evidence type="ECO:0000256" key="1">
    <source>
        <dbReference type="ARBA" id="ARBA00001974"/>
    </source>
</evidence>
<dbReference type="InterPro" id="IPR036188">
    <property type="entry name" value="FAD/NAD-bd_sf"/>
</dbReference>
<dbReference type="SUPFAM" id="SSF51905">
    <property type="entry name" value="FAD/NAD(P)-binding domain"/>
    <property type="match status" value="1"/>
</dbReference>
<evidence type="ECO:0000313" key="6">
    <source>
        <dbReference type="Proteomes" id="UP000094793"/>
    </source>
</evidence>
<evidence type="ECO:0000256" key="3">
    <source>
        <dbReference type="ARBA" id="ARBA00022630"/>
    </source>
</evidence>
<dbReference type="PANTHER" id="PTHR13847:SF286">
    <property type="entry name" value="D-AMINO ACID DEHYDROGENASE"/>
    <property type="match status" value="1"/>
</dbReference>
<dbReference type="Gene3D" id="3.50.50.60">
    <property type="entry name" value="FAD/NAD(P)-binding domain"/>
    <property type="match status" value="1"/>
</dbReference>
<dbReference type="PANTHER" id="PTHR13847">
    <property type="entry name" value="SARCOSINE DEHYDROGENASE-RELATED"/>
    <property type="match status" value="1"/>
</dbReference>
<gene>
    <name evidence="5" type="ORF">BLSMQ_2774</name>
</gene>
<keyword evidence="4 5" id="KW-0560">Oxidoreductase</keyword>
<evidence type="ECO:0000313" key="5">
    <source>
        <dbReference type="EMBL" id="AOP54480.1"/>
    </source>
</evidence>
<evidence type="ECO:0000256" key="2">
    <source>
        <dbReference type="ARBA" id="ARBA00009410"/>
    </source>
</evidence>
<dbReference type="GO" id="GO:0016491">
    <property type="term" value="F:oxidoreductase activity"/>
    <property type="evidence" value="ECO:0007669"/>
    <property type="project" value="UniProtKB-KW"/>
</dbReference>
<dbReference type="Proteomes" id="UP000094793">
    <property type="component" value="Chromosome"/>
</dbReference>
<sequence length="378" mass="39730">MKTVIIGSGVVGATATYELARAGVDVTLVDSNEEGRASSAGAGIICPWSSKVEDPDWYVIASAGAEFYPELRKRLDADGVHEFDYRKVGSLRLTTDENVDSDFSAVSRRAKASDLAGEVSVITGQDAKAKFPPLEHNGPVIHIPGAARLDGRSLRDSLRAGAAKHGAKFVNGRARIEVDSQVRGATVNDTFYPADVVIESAGAWSPQLLKPLGIVSAIRPQRGQITHLGLPGVKTRDWSVLLPMSSHYLLAFDDSRVVVGATREVDSGFDYRLTAAGIHEVLDEALSAAPGLTDATYLETRIGFRPVGPDIKPLLGHVGGIPGLITANGLGASGLTMGPYVGSVAALLARGEDTDLDLAAYDPLRLPTGERAVAAVSA</sequence>
<dbReference type="PATRIC" id="fig|1703.10.peg.2864"/>
<proteinExistence type="inferred from homology"/>
<keyword evidence="3" id="KW-0285">Flavoprotein</keyword>
<dbReference type="KEGG" id="blin:BLSMQ_2774"/>
<dbReference type="Pfam" id="PF01266">
    <property type="entry name" value="DAO"/>
    <property type="match status" value="1"/>
</dbReference>
<evidence type="ECO:0000256" key="4">
    <source>
        <dbReference type="ARBA" id="ARBA00023002"/>
    </source>
</evidence>
<comment type="similarity">
    <text evidence="2">Belongs to the DadA oxidoreductase family.</text>
</comment>
<dbReference type="OrthoDB" id="9806257at2"/>
<accession>A0A1D7W686</accession>
<dbReference type="Gene3D" id="3.30.9.10">
    <property type="entry name" value="D-Amino Acid Oxidase, subunit A, domain 2"/>
    <property type="match status" value="1"/>
</dbReference>
<dbReference type="EMBL" id="CP017150">
    <property type="protein sequence ID" value="AOP54480.1"/>
    <property type="molecule type" value="Genomic_DNA"/>
</dbReference>
<name>A0A1D7W686_BREAU</name>
<protein>
    <submittedName>
        <fullName evidence="5">D-amino acid dehydrogenase small subunit</fullName>
        <ecNumber evidence="5">1.4.99.6</ecNumber>
    </submittedName>
</protein>